<gene>
    <name evidence="8" type="ORF">CP982_35310</name>
</gene>
<evidence type="ECO:0000256" key="1">
    <source>
        <dbReference type="ARBA" id="ARBA00001911"/>
    </source>
</evidence>
<feature type="domain" description="3-dehydroquinate synthase N-terminal" evidence="6">
    <location>
        <begin position="61"/>
        <end position="171"/>
    </location>
</feature>
<dbReference type="Proteomes" id="UP000326505">
    <property type="component" value="Chromosome"/>
</dbReference>
<dbReference type="PANTHER" id="PTHR43622">
    <property type="entry name" value="3-DEHYDROQUINATE SYNTHASE"/>
    <property type="match status" value="1"/>
</dbReference>
<dbReference type="CDD" id="cd08195">
    <property type="entry name" value="DHQS"/>
    <property type="match status" value="1"/>
</dbReference>
<dbReference type="AlphaFoldDB" id="A0A5P2XJQ8"/>
<evidence type="ECO:0000259" key="7">
    <source>
        <dbReference type="Pfam" id="PF24621"/>
    </source>
</evidence>
<dbReference type="OrthoDB" id="9806583at2"/>
<dbReference type="GO" id="GO:0009073">
    <property type="term" value="P:aromatic amino acid family biosynthetic process"/>
    <property type="evidence" value="ECO:0007669"/>
    <property type="project" value="UniProtKB-KW"/>
</dbReference>
<dbReference type="InterPro" id="IPR030960">
    <property type="entry name" value="DHQS/DOIS_N"/>
</dbReference>
<keyword evidence="5" id="KW-0456">Lyase</keyword>
<dbReference type="Gene3D" id="1.20.1090.10">
    <property type="entry name" value="Dehydroquinate synthase-like - alpha domain"/>
    <property type="match status" value="1"/>
</dbReference>
<protein>
    <submittedName>
        <fullName evidence="8">3-dehydroquinate synthase</fullName>
    </submittedName>
</protein>
<accession>A0A5P2XJQ8</accession>
<dbReference type="GO" id="GO:0003856">
    <property type="term" value="F:3-dehydroquinate synthase activity"/>
    <property type="evidence" value="ECO:0007669"/>
    <property type="project" value="TreeGrafter"/>
</dbReference>
<keyword evidence="2" id="KW-0028">Amino-acid biosynthesis</keyword>
<evidence type="ECO:0000256" key="2">
    <source>
        <dbReference type="ARBA" id="ARBA00022605"/>
    </source>
</evidence>
<sequence length="353" mass="37252">MMATVVLRLDGHAYDVLIGPGVRASLADVVRRLGARRAVVVSARPEEWVPDTGVETLLLRARDGERDKTLATVESLCGEFVRFGLTRSDVVVSCGGGTTTDVVGLAAALYHRGVPVVHLPTSLLAQVDASVGGKTAVNLPAGKNLVGAYWQPSAVLCDTDYLATLPRRELRNGLGEIARCHFIGAADLRGLPLVEQITASVTLKARVVEADERDTGVRHVLNYGHTLGHALEKATGYALRHGEAVAVGTVFTGRLAGALGRIGPARVAEHHDVVAYYGLPAALPAEVEPEALLRLMRHDKKAITGLAFVLDGPAGAELVSDVPPEAVARVLEEMPRAPLADLVGDATTHVART</sequence>
<comment type="cofactor">
    <cofactor evidence="1">
        <name>NAD(+)</name>
        <dbReference type="ChEBI" id="CHEBI:57540"/>
    </cofactor>
</comment>
<dbReference type="GO" id="GO:0008652">
    <property type="term" value="P:amino acid biosynthetic process"/>
    <property type="evidence" value="ECO:0007669"/>
    <property type="project" value="UniProtKB-KW"/>
</dbReference>
<name>A0A5P2XJQ8_STRST</name>
<proteinExistence type="predicted"/>
<organism evidence="8 9">
    <name type="scientific">Streptomyces spectabilis</name>
    <dbReference type="NCBI Taxonomy" id="68270"/>
    <lineage>
        <taxon>Bacteria</taxon>
        <taxon>Bacillati</taxon>
        <taxon>Actinomycetota</taxon>
        <taxon>Actinomycetes</taxon>
        <taxon>Kitasatosporales</taxon>
        <taxon>Streptomycetaceae</taxon>
        <taxon>Streptomyces</taxon>
    </lineage>
</organism>
<evidence type="ECO:0000313" key="8">
    <source>
        <dbReference type="EMBL" id="QEV63325.1"/>
    </source>
</evidence>
<dbReference type="RefSeq" id="WP_150514175.1">
    <property type="nucleotide sequence ID" value="NZ_CP023690.1"/>
</dbReference>
<reference evidence="8 9" key="1">
    <citation type="submission" date="2017-09" db="EMBL/GenBank/DDBJ databases">
        <authorList>
            <person name="Lee N."/>
            <person name="Cho B.-K."/>
        </authorList>
    </citation>
    <scope>NUCLEOTIDE SEQUENCE [LARGE SCALE GENOMIC DNA]</scope>
    <source>
        <strain evidence="8 9">ATCC 27465</strain>
    </source>
</reference>
<evidence type="ECO:0000256" key="3">
    <source>
        <dbReference type="ARBA" id="ARBA00023027"/>
    </source>
</evidence>
<evidence type="ECO:0000256" key="5">
    <source>
        <dbReference type="ARBA" id="ARBA00023239"/>
    </source>
</evidence>
<keyword evidence="3" id="KW-0520">NAD</keyword>
<dbReference type="KEGG" id="sspb:CP982_35310"/>
<dbReference type="Gene3D" id="3.40.50.1970">
    <property type="match status" value="1"/>
</dbReference>
<dbReference type="SUPFAM" id="SSF56796">
    <property type="entry name" value="Dehydroquinate synthase-like"/>
    <property type="match status" value="1"/>
</dbReference>
<keyword evidence="4" id="KW-0057">Aromatic amino acid biosynthesis</keyword>
<evidence type="ECO:0000256" key="4">
    <source>
        <dbReference type="ARBA" id="ARBA00023141"/>
    </source>
</evidence>
<dbReference type="EMBL" id="CP023690">
    <property type="protein sequence ID" value="QEV63325.1"/>
    <property type="molecule type" value="Genomic_DNA"/>
</dbReference>
<dbReference type="Pfam" id="PF24621">
    <property type="entry name" value="DHQS_C"/>
    <property type="match status" value="1"/>
</dbReference>
<dbReference type="InterPro" id="IPR056179">
    <property type="entry name" value="DHQS_C"/>
</dbReference>
<evidence type="ECO:0000259" key="6">
    <source>
        <dbReference type="Pfam" id="PF01761"/>
    </source>
</evidence>
<dbReference type="PANTHER" id="PTHR43622:SF7">
    <property type="entry name" value="3-DEHYDROQUINATE SYNTHASE, CHLOROPLASTIC"/>
    <property type="match status" value="1"/>
</dbReference>
<dbReference type="InterPro" id="IPR050071">
    <property type="entry name" value="Dehydroquinate_synthase"/>
</dbReference>
<dbReference type="Pfam" id="PF01761">
    <property type="entry name" value="DHQ_synthase"/>
    <property type="match status" value="1"/>
</dbReference>
<evidence type="ECO:0000313" key="9">
    <source>
        <dbReference type="Proteomes" id="UP000326505"/>
    </source>
</evidence>
<feature type="domain" description="3-dehydroquinate synthase C-terminal" evidence="7">
    <location>
        <begin position="193"/>
        <end position="302"/>
    </location>
</feature>